<keyword evidence="4 6" id="KW-1133">Transmembrane helix</keyword>
<evidence type="ECO:0000259" key="7">
    <source>
        <dbReference type="Pfam" id="PF03772"/>
    </source>
</evidence>
<evidence type="ECO:0000256" key="5">
    <source>
        <dbReference type="ARBA" id="ARBA00023136"/>
    </source>
</evidence>
<feature type="transmembrane region" description="Helical" evidence="6">
    <location>
        <begin position="7"/>
        <end position="25"/>
    </location>
</feature>
<reference evidence="10" key="1">
    <citation type="submission" date="2016-11" db="EMBL/GenBank/DDBJ databases">
        <title>Complete Genome Sequence of alachlor-degrading Sphingomonas sp. strain JJ-A5.</title>
        <authorList>
            <person name="Lee H."/>
            <person name="Ka J.-O."/>
        </authorList>
    </citation>
    <scope>NUCLEOTIDE SEQUENCE [LARGE SCALE GENOMIC DNA]</scope>
    <source>
        <strain evidence="10">JJ-A5</strain>
    </source>
</reference>
<dbReference type="Proteomes" id="UP000182063">
    <property type="component" value="Chromosome"/>
</dbReference>
<evidence type="ECO:0000256" key="6">
    <source>
        <dbReference type="SAM" id="Phobius"/>
    </source>
</evidence>
<feature type="domain" description="DUF4131" evidence="8">
    <location>
        <begin position="29"/>
        <end position="176"/>
    </location>
</feature>
<keyword evidence="2" id="KW-1003">Cell membrane</keyword>
<proteinExistence type="predicted"/>
<evidence type="ECO:0000313" key="9">
    <source>
        <dbReference type="EMBL" id="API60888.1"/>
    </source>
</evidence>
<evidence type="ECO:0000256" key="4">
    <source>
        <dbReference type="ARBA" id="ARBA00022989"/>
    </source>
</evidence>
<keyword evidence="5 6" id="KW-0472">Membrane</keyword>
<feature type="transmembrane region" description="Helical" evidence="6">
    <location>
        <begin position="326"/>
        <end position="345"/>
    </location>
</feature>
<feature type="transmembrane region" description="Helical" evidence="6">
    <location>
        <begin position="380"/>
        <end position="406"/>
    </location>
</feature>
<dbReference type="KEGG" id="sphj:BSL82_01660"/>
<feature type="domain" description="ComEC/Rec2-related protein" evidence="7">
    <location>
        <begin position="220"/>
        <end position="501"/>
    </location>
</feature>
<dbReference type="PANTHER" id="PTHR30619">
    <property type="entry name" value="DNA INTERNALIZATION/COMPETENCE PROTEIN COMEC/REC2"/>
    <property type="match status" value="1"/>
</dbReference>
<keyword evidence="10" id="KW-1185">Reference proteome</keyword>
<dbReference type="EMBL" id="CP018221">
    <property type="protein sequence ID" value="API60888.1"/>
    <property type="molecule type" value="Genomic_DNA"/>
</dbReference>
<dbReference type="PANTHER" id="PTHR30619:SF1">
    <property type="entry name" value="RECOMBINATION PROTEIN 2"/>
    <property type="match status" value="1"/>
</dbReference>
<accession>A0A1L3ZZ35</accession>
<feature type="transmembrane region" description="Helical" evidence="6">
    <location>
        <begin position="278"/>
        <end position="296"/>
    </location>
</feature>
<evidence type="ECO:0000259" key="8">
    <source>
        <dbReference type="Pfam" id="PF13567"/>
    </source>
</evidence>
<evidence type="ECO:0000256" key="2">
    <source>
        <dbReference type="ARBA" id="ARBA00022475"/>
    </source>
</evidence>
<dbReference type="NCBIfam" id="TIGR00360">
    <property type="entry name" value="ComEC_N-term"/>
    <property type="match status" value="1"/>
</dbReference>
<dbReference type="InterPro" id="IPR052159">
    <property type="entry name" value="Competence_DNA_uptake"/>
</dbReference>
<dbReference type="AlphaFoldDB" id="A0A1L3ZZ35"/>
<dbReference type="InterPro" id="IPR004477">
    <property type="entry name" value="ComEC_N"/>
</dbReference>
<evidence type="ECO:0000256" key="1">
    <source>
        <dbReference type="ARBA" id="ARBA00004651"/>
    </source>
</evidence>
<feature type="transmembrane region" description="Helical" evidence="6">
    <location>
        <begin position="351"/>
        <end position="368"/>
    </location>
</feature>
<feature type="transmembrane region" description="Helical" evidence="6">
    <location>
        <begin position="484"/>
        <end position="502"/>
    </location>
</feature>
<evidence type="ECO:0000313" key="10">
    <source>
        <dbReference type="Proteomes" id="UP000182063"/>
    </source>
</evidence>
<feature type="transmembrane region" description="Helical" evidence="6">
    <location>
        <begin position="31"/>
        <end position="49"/>
    </location>
</feature>
<gene>
    <name evidence="9" type="ORF">BSL82_01660</name>
</gene>
<dbReference type="Pfam" id="PF03772">
    <property type="entry name" value="Competence"/>
    <property type="match status" value="1"/>
</dbReference>
<dbReference type="InterPro" id="IPR025405">
    <property type="entry name" value="DUF4131"/>
</dbReference>
<feature type="transmembrane region" description="Helical" evidence="6">
    <location>
        <begin position="56"/>
        <end position="75"/>
    </location>
</feature>
<evidence type="ECO:0000256" key="3">
    <source>
        <dbReference type="ARBA" id="ARBA00022692"/>
    </source>
</evidence>
<dbReference type="Pfam" id="PF13567">
    <property type="entry name" value="DUF4131"/>
    <property type="match status" value="1"/>
</dbReference>
<sequence length="679" mass="72399">MTEQAPQFALWLPVSLGLGVALWFVLPSPGLWIAALGAFGAIAAGGSALGGRVGRLALWFGLVAAIGLALVWMRAERVAAPRLDRPVTTSVTGKVERVERLVGRGVTRITLVDEGEHPGLRVRVSFPDSDAAAVQSGARISLRARLMPPAPASVPGGYEFARLAWFKGIGATGRGFGEPRTLSPPSGGFWAWLDRVRGRLTAHVQISVGDAEGGVAASFVTGDQGGVPDDVAQALRDSGLTHLLSISGLHVTAVVGFVMIATRRLLALSMHAATHWHLSLIGAIAAAGAGVGYSLLAGGEVPTVRSCIAALLVLLGLALGREAITLRLVAAGAFMILLILPEALIGASFQLSFAAVTAIVALHEVPWVRERLMRREEPWWAAFLRLLAGLLLTGIVVEAALAPIGLYHFNRMGAYGAFANIIAIPLTTFVIMPLEAVALLLDPLGLAGPVWLLVKWTLSLLIALAEWTATLPGGVTLAPAMPQAAFGLMVAGGLWLVLWRGWTRLAGVVPFMAGAMWAWVSPVPDILITGVGRHVGVVANGKVHLLRTRTGDYVRDLMSGVTAAPDIMPLQDSRFARCGRDSCVADIWKHGRRLRLLATRSSVFIDRRRFEPACADADIVVSDRRLPYWCAPRWLKADRTLLQRTGGLAIDTSTGVVRSVAEENGRHPWAHRRIGRQPQ</sequence>
<dbReference type="GO" id="GO:0005886">
    <property type="term" value="C:plasma membrane"/>
    <property type="evidence" value="ECO:0007669"/>
    <property type="project" value="UniProtKB-SubCell"/>
</dbReference>
<feature type="transmembrane region" description="Helical" evidence="6">
    <location>
        <begin position="243"/>
        <end position="266"/>
    </location>
</feature>
<organism evidence="9 10">
    <name type="scientific">Tardibacter chloracetimidivorans</name>
    <dbReference type="NCBI Taxonomy" id="1921510"/>
    <lineage>
        <taxon>Bacteria</taxon>
        <taxon>Pseudomonadati</taxon>
        <taxon>Pseudomonadota</taxon>
        <taxon>Alphaproteobacteria</taxon>
        <taxon>Sphingomonadales</taxon>
        <taxon>Sphingomonadaceae</taxon>
        <taxon>Tardibacter</taxon>
    </lineage>
</organism>
<name>A0A1L3ZZ35_9SPHN</name>
<feature type="transmembrane region" description="Helical" evidence="6">
    <location>
        <begin position="302"/>
        <end position="319"/>
    </location>
</feature>
<comment type="subcellular location">
    <subcellularLocation>
        <location evidence="1">Cell membrane</location>
        <topology evidence="1">Multi-pass membrane protein</topology>
    </subcellularLocation>
</comment>
<evidence type="ECO:0008006" key="11">
    <source>
        <dbReference type="Google" id="ProtNLM"/>
    </source>
</evidence>
<dbReference type="STRING" id="1921510.BSL82_01660"/>
<protein>
    <recommendedName>
        <fullName evidence="11">Competence protein ComEC</fullName>
    </recommendedName>
</protein>
<feature type="transmembrane region" description="Helical" evidence="6">
    <location>
        <begin position="444"/>
        <end position="464"/>
    </location>
</feature>
<keyword evidence="3 6" id="KW-0812">Transmembrane</keyword>
<feature type="transmembrane region" description="Helical" evidence="6">
    <location>
        <begin position="412"/>
        <end position="432"/>
    </location>
</feature>